<dbReference type="InterPro" id="IPR040044">
    <property type="entry name" value="SRR1L"/>
</dbReference>
<evidence type="ECO:0000259" key="2">
    <source>
        <dbReference type="Pfam" id="PF07985"/>
    </source>
</evidence>
<feature type="domain" description="SRR1-like" evidence="2">
    <location>
        <begin position="61"/>
        <end position="222"/>
    </location>
</feature>
<dbReference type="OrthoDB" id="551431at2759"/>
<dbReference type="PANTHER" id="PTHR28626:SF3">
    <property type="entry name" value="SRR1-LIKE PROTEIN"/>
    <property type="match status" value="1"/>
</dbReference>
<evidence type="ECO:0000256" key="1">
    <source>
        <dbReference type="ARBA" id="ARBA00009856"/>
    </source>
</evidence>
<dbReference type="Pfam" id="PF07985">
    <property type="entry name" value="SRR1"/>
    <property type="match status" value="1"/>
</dbReference>
<gene>
    <name evidence="3" type="ORF">EXIGLDRAFT_836126</name>
</gene>
<accession>A0A166AKN4</accession>
<name>A0A166AKN4_EXIGL</name>
<dbReference type="Proteomes" id="UP000077266">
    <property type="component" value="Unassembled WGS sequence"/>
</dbReference>
<evidence type="ECO:0000313" key="3">
    <source>
        <dbReference type="EMBL" id="KZV92869.1"/>
    </source>
</evidence>
<dbReference type="AlphaFoldDB" id="A0A166AKN4"/>
<protein>
    <recommendedName>
        <fullName evidence="2">SRR1-like domain-containing protein</fullName>
    </recommendedName>
</protein>
<proteinExistence type="inferred from homology"/>
<keyword evidence="4" id="KW-1185">Reference proteome</keyword>
<dbReference type="EMBL" id="KV426000">
    <property type="protein sequence ID" value="KZV92869.1"/>
    <property type="molecule type" value="Genomic_DNA"/>
</dbReference>
<dbReference type="PANTHER" id="PTHR28626">
    <property type="entry name" value="SRR1-LIKE PROTEIN"/>
    <property type="match status" value="1"/>
</dbReference>
<dbReference type="GO" id="GO:0005737">
    <property type="term" value="C:cytoplasm"/>
    <property type="evidence" value="ECO:0007669"/>
    <property type="project" value="TreeGrafter"/>
</dbReference>
<dbReference type="InParanoid" id="A0A166AKN4"/>
<dbReference type="InterPro" id="IPR012942">
    <property type="entry name" value="SRR1-like"/>
</dbReference>
<organism evidence="3 4">
    <name type="scientific">Exidia glandulosa HHB12029</name>
    <dbReference type="NCBI Taxonomy" id="1314781"/>
    <lineage>
        <taxon>Eukaryota</taxon>
        <taxon>Fungi</taxon>
        <taxon>Dikarya</taxon>
        <taxon>Basidiomycota</taxon>
        <taxon>Agaricomycotina</taxon>
        <taxon>Agaricomycetes</taxon>
        <taxon>Auriculariales</taxon>
        <taxon>Exidiaceae</taxon>
        <taxon>Exidia</taxon>
    </lineage>
</organism>
<sequence>MARIDDDRGFEYVVNKRKRPTTVSFSTQLERAASELHENDFVGRVARLVQTAHHDAGFAQPFFRLLCLGIGSPVESRASRTQLALVLALAGSFNIPLEKVAVYEPAFSDQDLHELAQLGLGIVSKRKARHLIDADGPPTLLYMPHCDREVIEAFLGHNWQRDRLARFILVGNHLVDYNDILPEWKFKEESPCVFSLSSRFTAWKLPPLDASPSAFNNISVQFFPSGSLALPGADDSEFWALPNTTEGRYAAPVEGDV</sequence>
<comment type="similarity">
    <text evidence="1">Belongs to the SRR1 family.</text>
</comment>
<dbReference type="GO" id="GO:0005634">
    <property type="term" value="C:nucleus"/>
    <property type="evidence" value="ECO:0007669"/>
    <property type="project" value="TreeGrafter"/>
</dbReference>
<dbReference type="FunCoup" id="A0A166AKN4">
    <property type="interactions" value="162"/>
</dbReference>
<evidence type="ECO:0000313" key="4">
    <source>
        <dbReference type="Proteomes" id="UP000077266"/>
    </source>
</evidence>
<reference evidence="3 4" key="1">
    <citation type="journal article" date="2016" name="Mol. Biol. Evol.">
        <title>Comparative Genomics of Early-Diverging Mushroom-Forming Fungi Provides Insights into the Origins of Lignocellulose Decay Capabilities.</title>
        <authorList>
            <person name="Nagy L.G."/>
            <person name="Riley R."/>
            <person name="Tritt A."/>
            <person name="Adam C."/>
            <person name="Daum C."/>
            <person name="Floudas D."/>
            <person name="Sun H."/>
            <person name="Yadav J.S."/>
            <person name="Pangilinan J."/>
            <person name="Larsson K.H."/>
            <person name="Matsuura K."/>
            <person name="Barry K."/>
            <person name="Labutti K."/>
            <person name="Kuo R."/>
            <person name="Ohm R.A."/>
            <person name="Bhattacharya S.S."/>
            <person name="Shirouzu T."/>
            <person name="Yoshinaga Y."/>
            <person name="Martin F.M."/>
            <person name="Grigoriev I.V."/>
            <person name="Hibbett D.S."/>
        </authorList>
    </citation>
    <scope>NUCLEOTIDE SEQUENCE [LARGE SCALE GENOMIC DNA]</scope>
    <source>
        <strain evidence="3 4">HHB12029</strain>
    </source>
</reference>